<name>A0A562LBS8_9BRAD</name>
<evidence type="ECO:0000313" key="3">
    <source>
        <dbReference type="Proteomes" id="UP000317176"/>
    </source>
</evidence>
<reference evidence="2 3" key="1">
    <citation type="journal article" date="2015" name="Stand. Genomic Sci.">
        <title>Genomic Encyclopedia of Bacterial and Archaeal Type Strains, Phase III: the genomes of soil and plant-associated and newly described type strains.</title>
        <authorList>
            <person name="Whitman W.B."/>
            <person name="Woyke T."/>
            <person name="Klenk H.P."/>
            <person name="Zhou Y."/>
            <person name="Lilburn T.G."/>
            <person name="Beck B.J."/>
            <person name="De Vos P."/>
            <person name="Vandamme P."/>
            <person name="Eisen J.A."/>
            <person name="Garrity G."/>
            <person name="Hugenholtz P."/>
            <person name="Kyrpides N.C."/>
        </authorList>
    </citation>
    <scope>NUCLEOTIDE SEQUENCE [LARGE SCALE GENOMIC DNA]</scope>
    <source>
        <strain evidence="2 3">CGMCC 1.10947</strain>
    </source>
</reference>
<dbReference type="OrthoDB" id="9811127at2"/>
<feature type="region of interest" description="Disordered" evidence="1">
    <location>
        <begin position="48"/>
        <end position="70"/>
    </location>
</feature>
<protein>
    <recommendedName>
        <fullName evidence="4">DUF2934 family protein</fullName>
    </recommendedName>
</protein>
<organism evidence="2 3">
    <name type="scientific">Bradyrhizobium daqingense</name>
    <dbReference type="NCBI Taxonomy" id="993502"/>
    <lineage>
        <taxon>Bacteria</taxon>
        <taxon>Pseudomonadati</taxon>
        <taxon>Pseudomonadota</taxon>
        <taxon>Alphaproteobacteria</taxon>
        <taxon>Hyphomicrobiales</taxon>
        <taxon>Nitrobacteraceae</taxon>
        <taxon>Bradyrhizobium</taxon>
    </lineage>
</organism>
<accession>A0A562LBS8</accession>
<dbReference type="Proteomes" id="UP000317176">
    <property type="component" value="Unassembled WGS sequence"/>
</dbReference>
<dbReference type="AlphaFoldDB" id="A0A562LBS8"/>
<dbReference type="Pfam" id="PF11154">
    <property type="entry name" value="DUF2934"/>
    <property type="match status" value="1"/>
</dbReference>
<comment type="caution">
    <text evidence="2">The sequence shown here is derived from an EMBL/GenBank/DDBJ whole genome shotgun (WGS) entry which is preliminary data.</text>
</comment>
<keyword evidence="3" id="KW-1185">Reference proteome</keyword>
<dbReference type="RefSeq" id="WP_145633385.1">
    <property type="nucleotide sequence ID" value="NZ_CP088014.1"/>
</dbReference>
<sequence length="70" mass="7801">MSDLEQAIRERAYQLWMNGGAEHGHAERHWLEAQREILAASLDAVARASKVCSDKPKAKSAGSRKKRRAA</sequence>
<gene>
    <name evidence="2" type="ORF">IQ17_03257</name>
</gene>
<evidence type="ECO:0008006" key="4">
    <source>
        <dbReference type="Google" id="ProtNLM"/>
    </source>
</evidence>
<dbReference type="InterPro" id="IPR021327">
    <property type="entry name" value="DUF2934"/>
</dbReference>
<evidence type="ECO:0000256" key="1">
    <source>
        <dbReference type="SAM" id="MobiDB-lite"/>
    </source>
</evidence>
<dbReference type="EMBL" id="VLKL01000008">
    <property type="protein sequence ID" value="TWI05093.1"/>
    <property type="molecule type" value="Genomic_DNA"/>
</dbReference>
<proteinExistence type="predicted"/>
<evidence type="ECO:0000313" key="2">
    <source>
        <dbReference type="EMBL" id="TWI05093.1"/>
    </source>
</evidence>